<evidence type="ECO:0000313" key="3">
    <source>
        <dbReference type="Proteomes" id="UP000005408"/>
    </source>
</evidence>
<organism evidence="2 3">
    <name type="scientific">Magallana gigas</name>
    <name type="common">Pacific oyster</name>
    <name type="synonym">Crassostrea gigas</name>
    <dbReference type="NCBI Taxonomy" id="29159"/>
    <lineage>
        <taxon>Eukaryota</taxon>
        <taxon>Metazoa</taxon>
        <taxon>Spiralia</taxon>
        <taxon>Lophotrochozoa</taxon>
        <taxon>Mollusca</taxon>
        <taxon>Bivalvia</taxon>
        <taxon>Autobranchia</taxon>
        <taxon>Pteriomorphia</taxon>
        <taxon>Ostreida</taxon>
        <taxon>Ostreoidea</taxon>
        <taxon>Ostreidae</taxon>
        <taxon>Magallana</taxon>
    </lineage>
</organism>
<reference evidence="2" key="1">
    <citation type="submission" date="2022-08" db="UniProtKB">
        <authorList>
            <consortium name="EnsemblMetazoa"/>
        </authorList>
    </citation>
    <scope>IDENTIFICATION</scope>
    <source>
        <strain evidence="2">05x7-T-G4-1.051#20</strain>
    </source>
</reference>
<evidence type="ECO:0000256" key="1">
    <source>
        <dbReference type="SAM" id="MobiDB-lite"/>
    </source>
</evidence>
<accession>A0A8W8JZV3</accession>
<keyword evidence="3" id="KW-1185">Reference proteome</keyword>
<feature type="compositionally biased region" description="Basic and acidic residues" evidence="1">
    <location>
        <begin position="67"/>
        <end position="77"/>
    </location>
</feature>
<sequence>MASPVKKRKRNPNFRIEFAGDDGQKQSVLESFQRIRSELSSKLNKPVGNLQVIETLFQLWSNKAKESENELAEKEKPSVPSPRIKKRRTARQCRFLPESDRKCLAKARQIQDISDTDSDIEDTKETHTFEPTVICVSNLVSIRVAVFERLPPAHPRTLNF</sequence>
<proteinExistence type="predicted"/>
<dbReference type="Proteomes" id="UP000005408">
    <property type="component" value="Unassembled WGS sequence"/>
</dbReference>
<dbReference type="AlphaFoldDB" id="A0A8W8JZV3"/>
<dbReference type="EnsemblMetazoa" id="G21043.1">
    <property type="protein sequence ID" value="G21043.1:cds"/>
    <property type="gene ID" value="G21043"/>
</dbReference>
<feature type="region of interest" description="Disordered" evidence="1">
    <location>
        <begin position="67"/>
        <end position="91"/>
    </location>
</feature>
<evidence type="ECO:0000313" key="2">
    <source>
        <dbReference type="EnsemblMetazoa" id="G21043.1:cds"/>
    </source>
</evidence>
<protein>
    <submittedName>
        <fullName evidence="2">Uncharacterized protein</fullName>
    </submittedName>
</protein>
<name>A0A8W8JZV3_MAGGI</name>